<evidence type="ECO:0000313" key="2">
    <source>
        <dbReference type="EMBL" id="MDQ0334201.1"/>
    </source>
</evidence>
<dbReference type="EMBL" id="JAGGJQ010000006">
    <property type="protein sequence ID" value="MBP1840337.1"/>
    <property type="molecule type" value="Genomic_DNA"/>
</dbReference>
<comment type="caution">
    <text evidence="1">The sequence shown here is derived from an EMBL/GenBank/DDBJ whole genome shotgun (WGS) entry which is preliminary data.</text>
</comment>
<organism evidence="1 3">
    <name type="scientific">Formosa algae</name>
    <dbReference type="NCBI Taxonomy" id="225843"/>
    <lineage>
        <taxon>Bacteria</taxon>
        <taxon>Pseudomonadati</taxon>
        <taxon>Bacteroidota</taxon>
        <taxon>Flavobacteriia</taxon>
        <taxon>Flavobacteriales</taxon>
        <taxon>Flavobacteriaceae</taxon>
        <taxon>Formosa</taxon>
    </lineage>
</organism>
<gene>
    <name evidence="1" type="ORF">J2Z56_002265</name>
    <name evidence="2" type="ORF">J2Z57_000623</name>
</gene>
<reference evidence="1" key="1">
    <citation type="submission" date="2021-03" db="EMBL/GenBank/DDBJ databases">
        <title>Genomic Encyclopedia of Type Strains, Phase IV (KMG-IV): sequencing the most valuable type-strain genomes for metagenomic binning, comparative biology and taxonomic classification.</title>
        <authorList>
            <person name="Goeker M."/>
        </authorList>
    </citation>
    <scope>NUCLEOTIDE SEQUENCE</scope>
    <source>
        <strain evidence="1">DSM 15523</strain>
        <strain evidence="2 4">DSM 16476</strain>
    </source>
</reference>
<evidence type="ECO:0000313" key="4">
    <source>
        <dbReference type="Proteomes" id="UP001231587"/>
    </source>
</evidence>
<proteinExistence type="predicted"/>
<dbReference type="EMBL" id="JAUSUU010000001">
    <property type="protein sequence ID" value="MDQ0334201.1"/>
    <property type="molecule type" value="Genomic_DNA"/>
</dbReference>
<dbReference type="Proteomes" id="UP001138672">
    <property type="component" value="Unassembled WGS sequence"/>
</dbReference>
<name>A0A9X0YK92_9FLAO</name>
<dbReference type="AlphaFoldDB" id="A0A9X0YK92"/>
<sequence>MTAAIVFAEVYSDFKVLDSVLQVSPKGGELVLGTICKTILTVVFRLQSK</sequence>
<dbReference type="Proteomes" id="UP001231587">
    <property type="component" value="Unassembled WGS sequence"/>
</dbReference>
<evidence type="ECO:0000313" key="1">
    <source>
        <dbReference type="EMBL" id="MBP1840337.1"/>
    </source>
</evidence>
<accession>A0A9X0YK92</accession>
<evidence type="ECO:0000313" key="3">
    <source>
        <dbReference type="Proteomes" id="UP001138672"/>
    </source>
</evidence>
<protein>
    <submittedName>
        <fullName evidence="1">Uncharacterized protein</fullName>
    </submittedName>
</protein>
<keyword evidence="4" id="KW-1185">Reference proteome</keyword>
<dbReference type="RefSeq" id="WP_157486266.1">
    <property type="nucleotide sequence ID" value="NZ_JAGGJQ010000006.1"/>
</dbReference>